<name>A0AAV7E4F3_ARIFI</name>
<feature type="compositionally biased region" description="Basic and acidic residues" evidence="1">
    <location>
        <begin position="54"/>
        <end position="65"/>
    </location>
</feature>
<organism evidence="2 3">
    <name type="scientific">Aristolochia fimbriata</name>
    <name type="common">White veined hardy Dutchman's pipe vine</name>
    <dbReference type="NCBI Taxonomy" id="158543"/>
    <lineage>
        <taxon>Eukaryota</taxon>
        <taxon>Viridiplantae</taxon>
        <taxon>Streptophyta</taxon>
        <taxon>Embryophyta</taxon>
        <taxon>Tracheophyta</taxon>
        <taxon>Spermatophyta</taxon>
        <taxon>Magnoliopsida</taxon>
        <taxon>Magnoliidae</taxon>
        <taxon>Piperales</taxon>
        <taxon>Aristolochiaceae</taxon>
        <taxon>Aristolochia</taxon>
    </lineage>
</organism>
<reference evidence="2 3" key="1">
    <citation type="submission" date="2021-07" db="EMBL/GenBank/DDBJ databases">
        <title>The Aristolochia fimbriata genome: insights into angiosperm evolution, floral development and chemical biosynthesis.</title>
        <authorList>
            <person name="Jiao Y."/>
        </authorList>
    </citation>
    <scope>NUCLEOTIDE SEQUENCE [LARGE SCALE GENOMIC DNA]</scope>
    <source>
        <strain evidence="2">IBCAS-2021</strain>
        <tissue evidence="2">Leaf</tissue>
    </source>
</reference>
<feature type="compositionally biased region" description="Basic and acidic residues" evidence="1">
    <location>
        <begin position="1"/>
        <end position="11"/>
    </location>
</feature>
<keyword evidence="3" id="KW-1185">Reference proteome</keyword>
<accession>A0AAV7E4F3</accession>
<proteinExistence type="predicted"/>
<feature type="region of interest" description="Disordered" evidence="1">
    <location>
        <begin position="1"/>
        <end position="65"/>
    </location>
</feature>
<gene>
    <name evidence="2" type="ORF">H6P81_015063</name>
</gene>
<sequence length="219" mass="24647">MEFREAADPGRENGQVKLTYEATVDLPGDPKREEDNPMSQSRNKGTHSKTKAKERKDETIMERKDEKPTATSYVFWITNSEIRSRSKKLRCCLSPRERFICCQGPGDKNPPSFTKMGLCSLFPGQAPSKGCEKAIWEGEEKLELMDSDPHCLITLIMMSLWNHTTAAKVSFVSASTRRVKFLNLQSRNNDEHSAAGERNSCIHSMLVRACASLGNIQSM</sequence>
<evidence type="ECO:0000313" key="2">
    <source>
        <dbReference type="EMBL" id="KAG9443723.1"/>
    </source>
</evidence>
<evidence type="ECO:0000313" key="3">
    <source>
        <dbReference type="Proteomes" id="UP000825729"/>
    </source>
</evidence>
<comment type="caution">
    <text evidence="2">The sequence shown here is derived from an EMBL/GenBank/DDBJ whole genome shotgun (WGS) entry which is preliminary data.</text>
</comment>
<evidence type="ECO:0000256" key="1">
    <source>
        <dbReference type="SAM" id="MobiDB-lite"/>
    </source>
</evidence>
<feature type="compositionally biased region" description="Basic residues" evidence="1">
    <location>
        <begin position="44"/>
        <end position="53"/>
    </location>
</feature>
<dbReference type="AlphaFoldDB" id="A0AAV7E4F3"/>
<dbReference type="Proteomes" id="UP000825729">
    <property type="component" value="Unassembled WGS sequence"/>
</dbReference>
<dbReference type="EMBL" id="JAINDJ010000006">
    <property type="protein sequence ID" value="KAG9443723.1"/>
    <property type="molecule type" value="Genomic_DNA"/>
</dbReference>
<protein>
    <submittedName>
        <fullName evidence="2">Uncharacterized protein</fullName>
    </submittedName>
</protein>